<feature type="domain" description="Putative host cell surface-exposed lipoprotein Ltp-like HTH region" evidence="3">
    <location>
        <begin position="168"/>
        <end position="215"/>
    </location>
</feature>
<keyword evidence="5" id="KW-1185">Reference proteome</keyword>
<sequence length="216" mass="23935">MILLLVSMLALPVFVIMSVISFVKKDGLKGKKMLKFSGISFAAIIVTAIGVGATAEPTETSNKDKEKVETVAKVEEKVEETPEEKAAREAKAAEEKALAEQKAKEKAKAKAKEESVPREYKSALKKAESYAKTMHMSKEGIYDQLTSEYGENFPVEAAQYAIDNIVFDWKDNALKKAQTYAETMSMSDSAIYDQLISKHGEKFTTEEAQYAIDNLE</sequence>
<evidence type="ECO:0000313" key="5">
    <source>
        <dbReference type="Proteomes" id="UP000618943"/>
    </source>
</evidence>
<name>A0ABS1HA48_9BACL</name>
<keyword evidence="2" id="KW-1133">Transmembrane helix</keyword>
<dbReference type="Proteomes" id="UP000618943">
    <property type="component" value="Unassembled WGS sequence"/>
</dbReference>
<proteinExistence type="predicted"/>
<gene>
    <name evidence="4" type="ORF">JFL43_15055</name>
</gene>
<dbReference type="Gene3D" id="1.10.10.10">
    <property type="entry name" value="Winged helix-like DNA-binding domain superfamily/Winged helix DNA-binding domain"/>
    <property type="match status" value="2"/>
</dbReference>
<organism evidence="4 5">
    <name type="scientific">Viridibacillus soli</name>
    <dbReference type="NCBI Taxonomy" id="2798301"/>
    <lineage>
        <taxon>Bacteria</taxon>
        <taxon>Bacillati</taxon>
        <taxon>Bacillota</taxon>
        <taxon>Bacilli</taxon>
        <taxon>Bacillales</taxon>
        <taxon>Caryophanaceae</taxon>
        <taxon>Viridibacillus</taxon>
    </lineage>
</organism>
<dbReference type="EMBL" id="JAEOAH010000024">
    <property type="protein sequence ID" value="MBK3496154.1"/>
    <property type="molecule type" value="Genomic_DNA"/>
</dbReference>
<evidence type="ECO:0000313" key="4">
    <source>
        <dbReference type="EMBL" id="MBK3496154.1"/>
    </source>
</evidence>
<dbReference type="InterPro" id="IPR011434">
    <property type="entry name" value="Ltp-like_HTH"/>
</dbReference>
<feature type="transmembrane region" description="Helical" evidence="2">
    <location>
        <begin position="36"/>
        <end position="55"/>
    </location>
</feature>
<keyword evidence="2" id="KW-0812">Transmembrane</keyword>
<dbReference type="InterPro" id="IPR036388">
    <property type="entry name" value="WH-like_DNA-bd_sf"/>
</dbReference>
<evidence type="ECO:0000256" key="1">
    <source>
        <dbReference type="SAM" id="MobiDB-lite"/>
    </source>
</evidence>
<feature type="domain" description="Putative host cell surface-exposed lipoprotein Ltp-like HTH region" evidence="3">
    <location>
        <begin position="119"/>
        <end position="165"/>
    </location>
</feature>
<comment type="caution">
    <text evidence="4">The sequence shown here is derived from an EMBL/GenBank/DDBJ whole genome shotgun (WGS) entry which is preliminary data.</text>
</comment>
<accession>A0ABS1HA48</accession>
<protein>
    <submittedName>
        <fullName evidence="4">Ltp family lipoprotein</fullName>
    </submittedName>
</protein>
<feature type="transmembrane region" description="Helical" evidence="2">
    <location>
        <begin position="6"/>
        <end position="24"/>
    </location>
</feature>
<reference evidence="4 5" key="1">
    <citation type="submission" date="2020-12" db="EMBL/GenBank/DDBJ databases">
        <title>YIM B01967 draft genome.</title>
        <authorList>
            <person name="Yan X."/>
        </authorList>
    </citation>
    <scope>NUCLEOTIDE SEQUENCE [LARGE SCALE GENOMIC DNA]</scope>
    <source>
        <strain evidence="4 5">YIM B01967</strain>
    </source>
</reference>
<dbReference type="Pfam" id="PF07553">
    <property type="entry name" value="Lipoprotein_Ltp"/>
    <property type="match status" value="2"/>
</dbReference>
<keyword evidence="4" id="KW-0449">Lipoprotein</keyword>
<evidence type="ECO:0000259" key="3">
    <source>
        <dbReference type="Pfam" id="PF07553"/>
    </source>
</evidence>
<feature type="region of interest" description="Disordered" evidence="1">
    <location>
        <begin position="76"/>
        <end position="114"/>
    </location>
</feature>
<evidence type="ECO:0000256" key="2">
    <source>
        <dbReference type="SAM" id="Phobius"/>
    </source>
</evidence>
<keyword evidence="2" id="KW-0472">Membrane</keyword>